<feature type="transmembrane region" description="Helical" evidence="10">
    <location>
        <begin position="22"/>
        <end position="46"/>
    </location>
</feature>
<protein>
    <recommendedName>
        <fullName evidence="13">General secretion pathway protein GspM</fullName>
    </recommendedName>
</protein>
<comment type="subcellular location">
    <subcellularLocation>
        <location evidence="1">Cell inner membrane</location>
        <topology evidence="1">Single-pass membrane protein</topology>
    </subcellularLocation>
</comment>
<dbReference type="SUPFAM" id="SSF103054">
    <property type="entry name" value="General secretion pathway protein M, EpsM"/>
    <property type="match status" value="1"/>
</dbReference>
<keyword evidence="8 10" id="KW-1133">Transmembrane helix</keyword>
<keyword evidence="7" id="KW-0653">Protein transport</keyword>
<comment type="similarity">
    <text evidence="2">Belongs to the GSP M family.</text>
</comment>
<dbReference type="InterPro" id="IPR023229">
    <property type="entry name" value="T2SS_M_periplasmic_sf"/>
</dbReference>
<dbReference type="RefSeq" id="WP_343792373.1">
    <property type="nucleotide sequence ID" value="NZ_BAAAGA010000003.1"/>
</dbReference>
<evidence type="ECO:0000313" key="11">
    <source>
        <dbReference type="EMBL" id="GAA0620585.1"/>
    </source>
</evidence>
<evidence type="ECO:0000256" key="3">
    <source>
        <dbReference type="ARBA" id="ARBA00022448"/>
    </source>
</evidence>
<evidence type="ECO:0008006" key="13">
    <source>
        <dbReference type="Google" id="ProtNLM"/>
    </source>
</evidence>
<proteinExistence type="inferred from homology"/>
<dbReference type="Pfam" id="PF04612">
    <property type="entry name" value="T2SSM"/>
    <property type="match status" value="1"/>
</dbReference>
<keyword evidence="4" id="KW-1003">Cell membrane</keyword>
<evidence type="ECO:0000256" key="2">
    <source>
        <dbReference type="ARBA" id="ARBA00010637"/>
    </source>
</evidence>
<evidence type="ECO:0000256" key="4">
    <source>
        <dbReference type="ARBA" id="ARBA00022475"/>
    </source>
</evidence>
<evidence type="ECO:0000256" key="1">
    <source>
        <dbReference type="ARBA" id="ARBA00004377"/>
    </source>
</evidence>
<evidence type="ECO:0000256" key="8">
    <source>
        <dbReference type="ARBA" id="ARBA00022989"/>
    </source>
</evidence>
<evidence type="ECO:0000256" key="5">
    <source>
        <dbReference type="ARBA" id="ARBA00022519"/>
    </source>
</evidence>
<keyword evidence="5" id="KW-0997">Cell inner membrane</keyword>
<evidence type="ECO:0000256" key="6">
    <source>
        <dbReference type="ARBA" id="ARBA00022692"/>
    </source>
</evidence>
<dbReference type="Proteomes" id="UP001501352">
    <property type="component" value="Unassembled WGS sequence"/>
</dbReference>
<accession>A0ABN1GVJ3</accession>
<keyword evidence="9 10" id="KW-0472">Membrane</keyword>
<sequence>MNDFVGTARQWWEGRTARERRMLLIMTGLLTAVLVWFLVVSPALAWRERAAERRASAQADLTAVQADLRTLSASSGQGGAQTADAQGLEPIVRQSAEAAGLELTLGMDASGRLGFRIPSVSSGALFGWLAGLKTTNGIEVSSLGVTENADATLQVEGAF</sequence>
<evidence type="ECO:0000256" key="7">
    <source>
        <dbReference type="ARBA" id="ARBA00022927"/>
    </source>
</evidence>
<evidence type="ECO:0000256" key="9">
    <source>
        <dbReference type="ARBA" id="ARBA00023136"/>
    </source>
</evidence>
<reference evidence="11 12" key="1">
    <citation type="journal article" date="2019" name="Int. J. Syst. Evol. Microbiol.">
        <title>The Global Catalogue of Microorganisms (GCM) 10K type strain sequencing project: providing services to taxonomists for standard genome sequencing and annotation.</title>
        <authorList>
            <consortium name="The Broad Institute Genomics Platform"/>
            <consortium name="The Broad Institute Genome Sequencing Center for Infectious Disease"/>
            <person name="Wu L."/>
            <person name="Ma J."/>
        </authorList>
    </citation>
    <scope>NUCLEOTIDE SEQUENCE [LARGE SCALE GENOMIC DNA]</scope>
    <source>
        <strain evidence="11 12">JCM 12928</strain>
    </source>
</reference>
<keyword evidence="3" id="KW-0813">Transport</keyword>
<dbReference type="EMBL" id="BAAAGA010000003">
    <property type="protein sequence ID" value="GAA0620585.1"/>
    <property type="molecule type" value="Genomic_DNA"/>
</dbReference>
<gene>
    <name evidence="11" type="ORF">GCM10009422_15320</name>
</gene>
<organism evidence="11 12">
    <name type="scientific">Brevundimonas kwangchunensis</name>
    <dbReference type="NCBI Taxonomy" id="322163"/>
    <lineage>
        <taxon>Bacteria</taxon>
        <taxon>Pseudomonadati</taxon>
        <taxon>Pseudomonadota</taxon>
        <taxon>Alphaproteobacteria</taxon>
        <taxon>Caulobacterales</taxon>
        <taxon>Caulobacteraceae</taxon>
        <taxon>Brevundimonas</taxon>
    </lineage>
</organism>
<comment type="caution">
    <text evidence="11">The sequence shown here is derived from an EMBL/GenBank/DDBJ whole genome shotgun (WGS) entry which is preliminary data.</text>
</comment>
<dbReference type="InterPro" id="IPR007690">
    <property type="entry name" value="T2SS_GspM"/>
</dbReference>
<name>A0ABN1GVJ3_9CAUL</name>
<evidence type="ECO:0000256" key="10">
    <source>
        <dbReference type="SAM" id="Phobius"/>
    </source>
</evidence>
<evidence type="ECO:0000313" key="12">
    <source>
        <dbReference type="Proteomes" id="UP001501352"/>
    </source>
</evidence>
<keyword evidence="12" id="KW-1185">Reference proteome</keyword>
<keyword evidence="6 10" id="KW-0812">Transmembrane</keyword>